<dbReference type="PROSITE" id="PS00036">
    <property type="entry name" value="BZIP_BASIC"/>
    <property type="match status" value="1"/>
</dbReference>
<feature type="domain" description="BZIP" evidence="3">
    <location>
        <begin position="73"/>
        <end position="130"/>
    </location>
</feature>
<sequence length="137" mass="15466">MTLSDNSLSDVSLSPSDYVDPILFPPTPLSATTPVLAGSNYSPPLHGNLKPSTTSGRNKRKASEHEDPDVLLKRQRNNIAARKYRQKRIDRIDELEAEVEEIKKERDDLRLRLARQEAETAALKLMLQMKNDEAAKK</sequence>
<dbReference type="SUPFAM" id="SSF57959">
    <property type="entry name" value="Leucine zipper domain"/>
    <property type="match status" value="1"/>
</dbReference>
<dbReference type="GO" id="GO:0006351">
    <property type="term" value="P:DNA-templated transcription"/>
    <property type="evidence" value="ECO:0007669"/>
    <property type="project" value="InterPro"/>
</dbReference>
<accession>A0A9P9BU32</accession>
<dbReference type="CDD" id="cd12193">
    <property type="entry name" value="bZIP_GCN4"/>
    <property type="match status" value="1"/>
</dbReference>
<proteinExistence type="predicted"/>
<evidence type="ECO:0000313" key="5">
    <source>
        <dbReference type="Proteomes" id="UP000756346"/>
    </source>
</evidence>
<name>A0A9P9BU32_9PEZI</name>
<dbReference type="Proteomes" id="UP000756346">
    <property type="component" value="Unassembled WGS sequence"/>
</dbReference>
<feature type="compositionally biased region" description="Low complexity" evidence="2">
    <location>
        <begin position="1"/>
        <end position="17"/>
    </location>
</feature>
<dbReference type="InterPro" id="IPR046347">
    <property type="entry name" value="bZIP_sf"/>
</dbReference>
<dbReference type="InterPro" id="IPR031106">
    <property type="entry name" value="C/EBP"/>
</dbReference>
<evidence type="ECO:0000256" key="1">
    <source>
        <dbReference type="SAM" id="Coils"/>
    </source>
</evidence>
<organism evidence="4 5">
    <name type="scientific">Microdochium trichocladiopsis</name>
    <dbReference type="NCBI Taxonomy" id="1682393"/>
    <lineage>
        <taxon>Eukaryota</taxon>
        <taxon>Fungi</taxon>
        <taxon>Dikarya</taxon>
        <taxon>Ascomycota</taxon>
        <taxon>Pezizomycotina</taxon>
        <taxon>Sordariomycetes</taxon>
        <taxon>Xylariomycetidae</taxon>
        <taxon>Xylariales</taxon>
        <taxon>Microdochiaceae</taxon>
        <taxon>Microdochium</taxon>
    </lineage>
</organism>
<evidence type="ECO:0000256" key="2">
    <source>
        <dbReference type="SAM" id="MobiDB-lite"/>
    </source>
</evidence>
<feature type="region of interest" description="Disordered" evidence="2">
    <location>
        <begin position="1"/>
        <end position="74"/>
    </location>
</feature>
<comment type="caution">
    <text evidence="4">The sequence shown here is derived from an EMBL/GenBank/DDBJ whole genome shotgun (WGS) entry which is preliminary data.</text>
</comment>
<dbReference type="PANTHER" id="PTHR23334:SF20">
    <property type="entry name" value="BASIC LEUCINE ZIPPER 24"/>
    <property type="match status" value="1"/>
</dbReference>
<dbReference type="OrthoDB" id="2257100at2759"/>
<evidence type="ECO:0000313" key="4">
    <source>
        <dbReference type="EMBL" id="KAH7040601.1"/>
    </source>
</evidence>
<dbReference type="AlphaFoldDB" id="A0A9P9BU32"/>
<evidence type="ECO:0000259" key="3">
    <source>
        <dbReference type="PROSITE" id="PS50217"/>
    </source>
</evidence>
<feature type="compositionally biased region" description="Basic and acidic residues" evidence="2">
    <location>
        <begin position="61"/>
        <end position="72"/>
    </location>
</feature>
<dbReference type="InterPro" id="IPR004827">
    <property type="entry name" value="bZIP"/>
</dbReference>
<dbReference type="RefSeq" id="XP_046018656.1">
    <property type="nucleotide sequence ID" value="XM_046148176.1"/>
</dbReference>
<dbReference type="EMBL" id="JAGTJQ010000001">
    <property type="protein sequence ID" value="KAH7040601.1"/>
    <property type="molecule type" value="Genomic_DNA"/>
</dbReference>
<dbReference type="GO" id="GO:0000978">
    <property type="term" value="F:RNA polymerase II cis-regulatory region sequence-specific DNA binding"/>
    <property type="evidence" value="ECO:0007669"/>
    <property type="project" value="TreeGrafter"/>
</dbReference>
<dbReference type="PROSITE" id="PS50217">
    <property type="entry name" value="BZIP"/>
    <property type="match status" value="1"/>
</dbReference>
<keyword evidence="1" id="KW-0175">Coiled coil</keyword>
<dbReference type="PANTHER" id="PTHR23334">
    <property type="entry name" value="CCAAT/ENHANCER BINDING PROTEIN"/>
    <property type="match status" value="1"/>
</dbReference>
<gene>
    <name evidence="4" type="ORF">B0I36DRAFT_12917</name>
</gene>
<dbReference type="GeneID" id="70177722"/>
<keyword evidence="5" id="KW-1185">Reference proteome</keyword>
<reference evidence="4" key="1">
    <citation type="journal article" date="2021" name="Nat. Commun.">
        <title>Genetic determinants of endophytism in the Arabidopsis root mycobiome.</title>
        <authorList>
            <person name="Mesny F."/>
            <person name="Miyauchi S."/>
            <person name="Thiergart T."/>
            <person name="Pickel B."/>
            <person name="Atanasova L."/>
            <person name="Karlsson M."/>
            <person name="Huettel B."/>
            <person name="Barry K.W."/>
            <person name="Haridas S."/>
            <person name="Chen C."/>
            <person name="Bauer D."/>
            <person name="Andreopoulos W."/>
            <person name="Pangilinan J."/>
            <person name="LaButti K."/>
            <person name="Riley R."/>
            <person name="Lipzen A."/>
            <person name="Clum A."/>
            <person name="Drula E."/>
            <person name="Henrissat B."/>
            <person name="Kohler A."/>
            <person name="Grigoriev I.V."/>
            <person name="Martin F.M."/>
            <person name="Hacquard S."/>
        </authorList>
    </citation>
    <scope>NUCLEOTIDE SEQUENCE</scope>
    <source>
        <strain evidence="4">MPI-CAGE-CH-0230</strain>
    </source>
</reference>
<dbReference type="Gene3D" id="1.20.5.170">
    <property type="match status" value="1"/>
</dbReference>
<protein>
    <recommendedName>
        <fullName evidence="3">BZIP domain-containing protein</fullName>
    </recommendedName>
</protein>
<dbReference type="Pfam" id="PF00170">
    <property type="entry name" value="bZIP_1"/>
    <property type="match status" value="1"/>
</dbReference>
<dbReference type="GO" id="GO:0000981">
    <property type="term" value="F:DNA-binding transcription factor activity, RNA polymerase II-specific"/>
    <property type="evidence" value="ECO:0007669"/>
    <property type="project" value="TreeGrafter"/>
</dbReference>
<feature type="coiled-coil region" evidence="1">
    <location>
        <begin position="85"/>
        <end position="119"/>
    </location>
</feature>
<dbReference type="SMART" id="SM00338">
    <property type="entry name" value="BRLZ"/>
    <property type="match status" value="1"/>
</dbReference>